<feature type="compositionally biased region" description="Basic and acidic residues" evidence="4">
    <location>
        <begin position="124"/>
        <end position="134"/>
    </location>
</feature>
<dbReference type="Proteomes" id="UP000324897">
    <property type="component" value="Chromosome 1"/>
</dbReference>
<evidence type="ECO:0000259" key="5">
    <source>
        <dbReference type="PROSITE" id="PS51319"/>
    </source>
</evidence>
<evidence type="ECO:0000256" key="3">
    <source>
        <dbReference type="PROSITE-ProRule" id="PRU00649"/>
    </source>
</evidence>
<dbReference type="SMART" id="SM00509">
    <property type="entry name" value="TFS2N"/>
    <property type="match status" value="1"/>
</dbReference>
<dbReference type="GO" id="GO:0005634">
    <property type="term" value="C:nucleus"/>
    <property type="evidence" value="ECO:0007669"/>
    <property type="project" value="UniProtKB-SubCell"/>
</dbReference>
<organism evidence="6 7">
    <name type="scientific">Eragrostis curvula</name>
    <name type="common">weeping love grass</name>
    <dbReference type="NCBI Taxonomy" id="38414"/>
    <lineage>
        <taxon>Eukaryota</taxon>
        <taxon>Viridiplantae</taxon>
        <taxon>Streptophyta</taxon>
        <taxon>Embryophyta</taxon>
        <taxon>Tracheophyta</taxon>
        <taxon>Spermatophyta</taxon>
        <taxon>Magnoliopsida</taxon>
        <taxon>Liliopsida</taxon>
        <taxon>Poales</taxon>
        <taxon>Poaceae</taxon>
        <taxon>PACMAD clade</taxon>
        <taxon>Chloridoideae</taxon>
        <taxon>Eragrostideae</taxon>
        <taxon>Eragrostidinae</taxon>
        <taxon>Eragrostis</taxon>
    </lineage>
</organism>
<evidence type="ECO:0000313" key="6">
    <source>
        <dbReference type="EMBL" id="TVU31253.1"/>
    </source>
</evidence>
<feature type="compositionally biased region" description="Low complexity" evidence="4">
    <location>
        <begin position="146"/>
        <end position="181"/>
    </location>
</feature>
<dbReference type="EMBL" id="RWGY01000011">
    <property type="protein sequence ID" value="TVU31253.1"/>
    <property type="molecule type" value="Genomic_DNA"/>
</dbReference>
<proteinExistence type="predicted"/>
<dbReference type="SUPFAM" id="SSF47676">
    <property type="entry name" value="Conserved domain common to transcription factors TFIIS, elongin A, CRSP70"/>
    <property type="match status" value="1"/>
</dbReference>
<dbReference type="PANTHER" id="PTHR46554">
    <property type="entry name" value="MEDIATOR OF RNA POLYMERASE II TRANSCRIPTION SUBUNIT 26A-RELATED"/>
    <property type="match status" value="1"/>
</dbReference>
<keyword evidence="2 3" id="KW-0539">Nucleus</keyword>
<protein>
    <recommendedName>
        <fullName evidence="5">TFIIS N-terminal domain-containing protein</fullName>
    </recommendedName>
</protein>
<accession>A0A5J9V5P7</accession>
<dbReference type="InterPro" id="IPR035441">
    <property type="entry name" value="TFIIS/LEDGF_dom_sf"/>
</dbReference>
<dbReference type="InterPro" id="IPR017923">
    <property type="entry name" value="TFIIS_N"/>
</dbReference>
<dbReference type="PANTHER" id="PTHR46554:SF5">
    <property type="entry name" value="OS10G0327400 PROTEIN"/>
    <property type="match status" value="1"/>
</dbReference>
<comment type="subcellular location">
    <subcellularLocation>
        <location evidence="1 3">Nucleus</location>
    </subcellularLocation>
</comment>
<dbReference type="CDD" id="cd00183">
    <property type="entry name" value="TFIIS_I"/>
    <property type="match status" value="1"/>
</dbReference>
<evidence type="ECO:0000256" key="4">
    <source>
        <dbReference type="SAM" id="MobiDB-lite"/>
    </source>
</evidence>
<dbReference type="AlphaFoldDB" id="A0A5J9V5P7"/>
<reference evidence="6 7" key="1">
    <citation type="journal article" date="2019" name="Sci. Rep.">
        <title>A high-quality genome of Eragrostis curvula grass provides insights into Poaceae evolution and supports new strategies to enhance forage quality.</title>
        <authorList>
            <person name="Carballo J."/>
            <person name="Santos B.A.C.M."/>
            <person name="Zappacosta D."/>
            <person name="Garbus I."/>
            <person name="Selva J.P."/>
            <person name="Gallo C.A."/>
            <person name="Diaz A."/>
            <person name="Albertini E."/>
            <person name="Caccamo M."/>
            <person name="Echenique V."/>
        </authorList>
    </citation>
    <scope>NUCLEOTIDE SEQUENCE [LARGE SCALE GENOMIC DNA]</scope>
    <source>
        <strain evidence="7">cv. Victoria</strain>
        <tissue evidence="6">Leaf</tissue>
    </source>
</reference>
<comment type="caution">
    <text evidence="6">The sequence shown here is derived from an EMBL/GenBank/DDBJ whole genome shotgun (WGS) entry which is preliminary data.</text>
</comment>
<sequence>MDVVVETVARINGELSGAEDGEAVLESLRQLQTVQMTFAALEATKVARAVNALRKSASSEEAREVAAALYWAWKALALDHLRSVRNNKAPPVKARRAAGSSAGRGKAKVARTTSSADTATLRKQRSEAPSKTEQRPVVARQRVVGKNTAAARPKPAPASKPSTSGSTSTAASAAANTAANKRVAPPSVAPTRKANMPAQPQKPTSGSSVAGKRKEAPTSFDEASLERAKRRLRERYQEAMAVKEKRTIQVINAPGKSKAQQRPVVVGRHQGNFYYLQKFINFHCH</sequence>
<dbReference type="PROSITE" id="PS51319">
    <property type="entry name" value="TFIIS_N"/>
    <property type="match status" value="1"/>
</dbReference>
<feature type="domain" description="TFIIS N-terminal" evidence="5">
    <location>
        <begin position="1"/>
        <end position="80"/>
    </location>
</feature>
<dbReference type="Pfam" id="PF08711">
    <property type="entry name" value="Med26"/>
    <property type="match status" value="1"/>
</dbReference>
<evidence type="ECO:0000256" key="2">
    <source>
        <dbReference type="ARBA" id="ARBA00023242"/>
    </source>
</evidence>
<name>A0A5J9V5P7_9POAL</name>
<keyword evidence="7" id="KW-1185">Reference proteome</keyword>
<dbReference type="Gramene" id="TVU31253">
    <property type="protein sequence ID" value="TVU31253"/>
    <property type="gene ID" value="EJB05_22934"/>
</dbReference>
<feature type="non-terminal residue" evidence="6">
    <location>
        <position position="1"/>
    </location>
</feature>
<evidence type="ECO:0000313" key="7">
    <source>
        <dbReference type="Proteomes" id="UP000324897"/>
    </source>
</evidence>
<feature type="region of interest" description="Disordered" evidence="4">
    <location>
        <begin position="87"/>
        <end position="227"/>
    </location>
</feature>
<dbReference type="Gene3D" id="1.20.930.10">
    <property type="entry name" value="Conserved domain common to transcription factors TFIIS, elongin A, CRSP70"/>
    <property type="match status" value="1"/>
</dbReference>
<dbReference type="InterPro" id="IPR003617">
    <property type="entry name" value="TFIIS/CRSP70_N_sub"/>
</dbReference>
<evidence type="ECO:0000256" key="1">
    <source>
        <dbReference type="ARBA" id="ARBA00004123"/>
    </source>
</evidence>
<gene>
    <name evidence="6" type="ORF">EJB05_22934</name>
</gene>